<dbReference type="AlphaFoldDB" id="A0A0R2FC68"/>
<evidence type="ECO:0000256" key="7">
    <source>
        <dbReference type="SAM" id="Phobius"/>
    </source>
</evidence>
<evidence type="ECO:0000256" key="4">
    <source>
        <dbReference type="ARBA" id="ARBA00022692"/>
    </source>
</evidence>
<dbReference type="SUPFAM" id="SSF103481">
    <property type="entry name" value="Multidrug resistance efflux transporter EmrE"/>
    <property type="match status" value="2"/>
</dbReference>
<comment type="subcellular location">
    <subcellularLocation>
        <location evidence="1">Cell membrane</location>
        <topology evidence="1">Multi-pass membrane protein</topology>
    </subcellularLocation>
</comment>
<evidence type="ECO:0000313" key="10">
    <source>
        <dbReference type="Proteomes" id="UP000051442"/>
    </source>
</evidence>
<evidence type="ECO:0000256" key="1">
    <source>
        <dbReference type="ARBA" id="ARBA00004651"/>
    </source>
</evidence>
<dbReference type="InterPro" id="IPR000620">
    <property type="entry name" value="EamA_dom"/>
</dbReference>
<organism evidence="9 10">
    <name type="scientific">Secundilactobacillus similis DSM 23365 = JCM 2765</name>
    <dbReference type="NCBI Taxonomy" id="1423804"/>
    <lineage>
        <taxon>Bacteria</taxon>
        <taxon>Bacillati</taxon>
        <taxon>Bacillota</taxon>
        <taxon>Bacilli</taxon>
        <taxon>Lactobacillales</taxon>
        <taxon>Lactobacillaceae</taxon>
        <taxon>Secundilactobacillus</taxon>
    </lineage>
</organism>
<dbReference type="PATRIC" id="fig|1423804.4.peg.3405"/>
<keyword evidence="6 7" id="KW-0472">Membrane</keyword>
<feature type="transmembrane region" description="Helical" evidence="7">
    <location>
        <begin position="247"/>
        <end position="265"/>
    </location>
</feature>
<dbReference type="PANTHER" id="PTHR42920">
    <property type="entry name" value="OS03G0707200 PROTEIN-RELATED"/>
    <property type="match status" value="1"/>
</dbReference>
<keyword evidence="3" id="KW-1003">Cell membrane</keyword>
<evidence type="ECO:0000256" key="2">
    <source>
        <dbReference type="ARBA" id="ARBA00007362"/>
    </source>
</evidence>
<name>A0A0R2FC68_9LACO</name>
<comment type="similarity">
    <text evidence="2">Belongs to the EamA transporter family.</text>
</comment>
<feature type="transmembrane region" description="Helical" evidence="7">
    <location>
        <begin position="37"/>
        <end position="58"/>
    </location>
</feature>
<dbReference type="RefSeq" id="WP_082405007.1">
    <property type="nucleotide sequence ID" value="NZ_AYZM01000046.1"/>
</dbReference>
<gene>
    <name evidence="9" type="ORF">FD14_GL003170</name>
</gene>
<evidence type="ECO:0000313" key="9">
    <source>
        <dbReference type="EMBL" id="KRN26098.1"/>
    </source>
</evidence>
<dbReference type="InterPro" id="IPR037185">
    <property type="entry name" value="EmrE-like"/>
</dbReference>
<keyword evidence="5 7" id="KW-1133">Transmembrane helix</keyword>
<feature type="transmembrane region" description="Helical" evidence="7">
    <location>
        <begin position="78"/>
        <end position="98"/>
    </location>
</feature>
<dbReference type="PANTHER" id="PTHR42920:SF11">
    <property type="entry name" value="INNER MEMBRANE PROTEIN YTFF"/>
    <property type="match status" value="1"/>
</dbReference>
<evidence type="ECO:0000256" key="6">
    <source>
        <dbReference type="ARBA" id="ARBA00023136"/>
    </source>
</evidence>
<dbReference type="Proteomes" id="UP000051442">
    <property type="component" value="Unassembled WGS sequence"/>
</dbReference>
<protein>
    <submittedName>
        <fullName evidence="9">Membrane protein</fullName>
    </submittedName>
</protein>
<feature type="domain" description="EamA" evidence="8">
    <location>
        <begin position="9"/>
        <end position="146"/>
    </location>
</feature>
<dbReference type="STRING" id="1423804.FD14_GL003170"/>
<dbReference type="Gene3D" id="1.10.3730.20">
    <property type="match status" value="1"/>
</dbReference>
<evidence type="ECO:0000256" key="5">
    <source>
        <dbReference type="ARBA" id="ARBA00022989"/>
    </source>
</evidence>
<sequence>MSTRTTRRAIGFALLSAVLYALYPPLAKLLVVSAAPAILSALLYFGTGLGMTALLPLIHRTKGHQQETSLGRHDLPALIVMIIANVLAGVLMNMGIQLTSAGNISLLGNFEIVATTLLAQTLFHERVSHRLSWAIVIVTAASLLLSFNDFNQFSLSWGSILALLATVCWGFENNLTRVLSNKDPLQVVIVKGWGVGIGSLLVALTLGEKWPPFWTVVDLLLLGFFAFGISIYFYILAQRYLGAAKTSAYYAVSPFVAVLISILFLRESITIPFIVALLLMIIGSVLITQDSLKQPE</sequence>
<dbReference type="GO" id="GO:0005886">
    <property type="term" value="C:plasma membrane"/>
    <property type="evidence" value="ECO:0007669"/>
    <property type="project" value="UniProtKB-SubCell"/>
</dbReference>
<dbReference type="InterPro" id="IPR051258">
    <property type="entry name" value="Diverse_Substrate_Transporter"/>
</dbReference>
<reference evidence="9 10" key="1">
    <citation type="journal article" date="2015" name="Genome Announc.">
        <title>Expanding the biotechnology potential of lactobacilli through comparative genomics of 213 strains and associated genera.</title>
        <authorList>
            <person name="Sun Z."/>
            <person name="Harris H.M."/>
            <person name="McCann A."/>
            <person name="Guo C."/>
            <person name="Argimon S."/>
            <person name="Zhang W."/>
            <person name="Yang X."/>
            <person name="Jeffery I.B."/>
            <person name="Cooney J.C."/>
            <person name="Kagawa T.F."/>
            <person name="Liu W."/>
            <person name="Song Y."/>
            <person name="Salvetti E."/>
            <person name="Wrobel A."/>
            <person name="Rasinkangas P."/>
            <person name="Parkhill J."/>
            <person name="Rea M.C."/>
            <person name="O'Sullivan O."/>
            <person name="Ritari J."/>
            <person name="Douillard F.P."/>
            <person name="Paul Ross R."/>
            <person name="Yang R."/>
            <person name="Briner A.E."/>
            <person name="Felis G.E."/>
            <person name="de Vos W.M."/>
            <person name="Barrangou R."/>
            <person name="Klaenhammer T.R."/>
            <person name="Caufield P.W."/>
            <person name="Cui Y."/>
            <person name="Zhang H."/>
            <person name="O'Toole P.W."/>
        </authorList>
    </citation>
    <scope>NUCLEOTIDE SEQUENCE [LARGE SCALE GENOMIC DNA]</scope>
    <source>
        <strain evidence="9 10">DSM 23365</strain>
    </source>
</reference>
<feature type="domain" description="EamA" evidence="8">
    <location>
        <begin position="157"/>
        <end position="288"/>
    </location>
</feature>
<feature type="transmembrane region" description="Helical" evidence="7">
    <location>
        <begin position="271"/>
        <end position="288"/>
    </location>
</feature>
<dbReference type="OrthoDB" id="9794287at2"/>
<feature type="transmembrane region" description="Helical" evidence="7">
    <location>
        <begin position="153"/>
        <end position="172"/>
    </location>
</feature>
<feature type="transmembrane region" description="Helical" evidence="7">
    <location>
        <begin position="213"/>
        <end position="235"/>
    </location>
</feature>
<keyword evidence="10" id="KW-1185">Reference proteome</keyword>
<dbReference type="Pfam" id="PF00892">
    <property type="entry name" value="EamA"/>
    <property type="match status" value="2"/>
</dbReference>
<evidence type="ECO:0000259" key="8">
    <source>
        <dbReference type="Pfam" id="PF00892"/>
    </source>
</evidence>
<feature type="transmembrane region" description="Helical" evidence="7">
    <location>
        <begin position="184"/>
        <end position="207"/>
    </location>
</feature>
<comment type="caution">
    <text evidence="9">The sequence shown here is derived from an EMBL/GenBank/DDBJ whole genome shotgun (WGS) entry which is preliminary data.</text>
</comment>
<proteinExistence type="inferred from homology"/>
<dbReference type="EMBL" id="AYZM01000046">
    <property type="protein sequence ID" value="KRN26098.1"/>
    <property type="molecule type" value="Genomic_DNA"/>
</dbReference>
<accession>A0A0R2FC68</accession>
<evidence type="ECO:0000256" key="3">
    <source>
        <dbReference type="ARBA" id="ARBA00022475"/>
    </source>
</evidence>
<keyword evidence="4 7" id="KW-0812">Transmembrane</keyword>